<dbReference type="EnsemblPlants" id="Bo4g026770.1">
    <property type="protein sequence ID" value="Bo4g026770.1"/>
    <property type="gene ID" value="Bo4g026770"/>
</dbReference>
<dbReference type="GO" id="GO:0006811">
    <property type="term" value="P:monoatomic ion transport"/>
    <property type="evidence" value="ECO:0007669"/>
    <property type="project" value="UniProtKB-KW"/>
</dbReference>
<feature type="transmembrane region" description="Helical" evidence="4">
    <location>
        <begin position="247"/>
        <end position="266"/>
    </location>
</feature>
<keyword evidence="3" id="KW-0406">Ion transport</keyword>
<dbReference type="PANTHER" id="PTHR10263">
    <property type="entry name" value="V-TYPE PROTON ATPASE PROTEOLIPID SUBUNIT"/>
    <property type="match status" value="1"/>
</dbReference>
<dbReference type="InterPro" id="IPR035921">
    <property type="entry name" value="F/V-ATP_Csub_sf"/>
</dbReference>
<reference evidence="5 6" key="1">
    <citation type="journal article" date="2014" name="Genome Biol.">
        <title>Transcriptome and methylome profiling reveals relics of genome dominance in the mesopolyploid Brassica oleracea.</title>
        <authorList>
            <person name="Parkin I.A."/>
            <person name="Koh C."/>
            <person name="Tang H."/>
            <person name="Robinson S.J."/>
            <person name="Kagale S."/>
            <person name="Clarke W.E."/>
            <person name="Town C.D."/>
            <person name="Nixon J."/>
            <person name="Krishnakumar V."/>
            <person name="Bidwell S.L."/>
            <person name="Denoeud F."/>
            <person name="Belcram H."/>
            <person name="Links M.G."/>
            <person name="Just J."/>
            <person name="Clarke C."/>
            <person name="Bender T."/>
            <person name="Huebert T."/>
            <person name="Mason A.S."/>
            <person name="Pires J.C."/>
            <person name="Barker G."/>
            <person name="Moore J."/>
            <person name="Walley P.G."/>
            <person name="Manoli S."/>
            <person name="Batley J."/>
            <person name="Edwards D."/>
            <person name="Nelson M.N."/>
            <person name="Wang X."/>
            <person name="Paterson A.H."/>
            <person name="King G."/>
            <person name="Bancroft I."/>
            <person name="Chalhoub B."/>
            <person name="Sharpe A.G."/>
        </authorList>
    </citation>
    <scope>NUCLEOTIDE SEQUENCE</scope>
    <source>
        <strain evidence="5 6">cv. TO1000</strain>
    </source>
</reference>
<protein>
    <submittedName>
        <fullName evidence="5">Uncharacterized protein</fullName>
    </submittedName>
</protein>
<keyword evidence="4" id="KW-1133">Transmembrane helix</keyword>
<dbReference type="Gramene" id="Bo4g026770.1">
    <property type="protein sequence ID" value="Bo4g026770.1"/>
    <property type="gene ID" value="Bo4g026770"/>
</dbReference>
<evidence type="ECO:0000256" key="4">
    <source>
        <dbReference type="SAM" id="Phobius"/>
    </source>
</evidence>
<evidence type="ECO:0000313" key="5">
    <source>
        <dbReference type="EnsemblPlants" id="Bo4g026770.1"/>
    </source>
</evidence>
<dbReference type="AlphaFoldDB" id="A0A0D3BQP9"/>
<dbReference type="Proteomes" id="UP000032141">
    <property type="component" value="Chromosome C4"/>
</dbReference>
<proteinExistence type="inferred from homology"/>
<accession>A0A0D3BQP9</accession>
<dbReference type="Gene3D" id="1.20.120.610">
    <property type="entry name" value="lithium bound rotor ring of v- atpase"/>
    <property type="match status" value="2"/>
</dbReference>
<keyword evidence="6" id="KW-1185">Reference proteome</keyword>
<evidence type="ECO:0000256" key="2">
    <source>
        <dbReference type="ARBA" id="ARBA00022448"/>
    </source>
</evidence>
<dbReference type="STRING" id="109376.A0A0D3BQP9"/>
<sequence length="354" mass="38801">MGATYGTTKSGVGMASMGAMRPELVMKSIVPVVLKMQSAEMFCIRYSEALSDGICCGLSLVALVLALCVGVSHHGRLKPRIRGSLTKVVSLKRSVKISAVEDSVLRYDEGTCIVKKGEIEDAVYLDVLYQFPSCVARDKLCVCLGDQAYGVTGVCWVLTYLVKYFRGDGRLKPRLRGSLTKAVSLKRSVKIAAVEDSVLHNCKVAPCSKSMKSGRGPGNIGNKLRIYGSDDSCDYHSSVMESTQRQVLLSIYSMAMPISLFRSPWWSRRFLRRYGYWNRRRCRCQSEYTTTKALCGMILILIFAEALSLYGLIVGIILSSRAAVEGEHFTAKGIGMESTAGPEGGQALALRTHL</sequence>
<keyword evidence="4" id="KW-0812">Transmembrane</keyword>
<organism evidence="5 6">
    <name type="scientific">Brassica oleracea var. oleracea</name>
    <dbReference type="NCBI Taxonomy" id="109376"/>
    <lineage>
        <taxon>Eukaryota</taxon>
        <taxon>Viridiplantae</taxon>
        <taxon>Streptophyta</taxon>
        <taxon>Embryophyta</taxon>
        <taxon>Tracheophyta</taxon>
        <taxon>Spermatophyta</taxon>
        <taxon>Magnoliopsida</taxon>
        <taxon>eudicotyledons</taxon>
        <taxon>Gunneridae</taxon>
        <taxon>Pentapetalae</taxon>
        <taxon>rosids</taxon>
        <taxon>malvids</taxon>
        <taxon>Brassicales</taxon>
        <taxon>Brassicaceae</taxon>
        <taxon>Brassiceae</taxon>
        <taxon>Brassica</taxon>
    </lineage>
</organism>
<reference evidence="5" key="2">
    <citation type="submission" date="2015-03" db="UniProtKB">
        <authorList>
            <consortium name="EnsemblPlants"/>
        </authorList>
    </citation>
    <scope>IDENTIFICATION</scope>
</reference>
<feature type="transmembrane region" description="Helical" evidence="4">
    <location>
        <begin position="297"/>
        <end position="318"/>
    </location>
</feature>
<keyword evidence="2" id="KW-0813">Transport</keyword>
<evidence type="ECO:0000313" key="6">
    <source>
        <dbReference type="Proteomes" id="UP000032141"/>
    </source>
</evidence>
<dbReference type="eggNOG" id="KOG0232">
    <property type="taxonomic scope" value="Eukaryota"/>
</dbReference>
<dbReference type="HOGENOM" id="CLU_783795_0_0_1"/>
<evidence type="ECO:0000256" key="3">
    <source>
        <dbReference type="ARBA" id="ARBA00023065"/>
    </source>
</evidence>
<keyword evidence="4" id="KW-0472">Membrane</keyword>
<comment type="similarity">
    <text evidence="1">Belongs to the V-ATPase proteolipid subunit family.</text>
</comment>
<evidence type="ECO:0000256" key="1">
    <source>
        <dbReference type="ARBA" id="ARBA00007296"/>
    </source>
</evidence>
<feature type="transmembrane region" description="Helical" evidence="4">
    <location>
        <begin position="49"/>
        <end position="72"/>
    </location>
</feature>
<name>A0A0D3BQP9_BRAOL</name>